<proteinExistence type="predicted"/>
<organism evidence="1">
    <name type="scientific">groundwater metagenome</name>
    <dbReference type="NCBI Taxonomy" id="717931"/>
    <lineage>
        <taxon>unclassified sequences</taxon>
        <taxon>metagenomes</taxon>
        <taxon>ecological metagenomes</taxon>
    </lineage>
</organism>
<dbReference type="AlphaFoldDB" id="A0A098E827"/>
<gene>
    <name evidence="1" type="ORF">MSIBF_A1200006</name>
</gene>
<name>A0A098E827_9ZZZZ</name>
<evidence type="ECO:0000313" key="1">
    <source>
        <dbReference type="EMBL" id="CEG11140.1"/>
    </source>
</evidence>
<accession>A0A098E827</accession>
<sequence>MRNFWSEKEKRSFIRDRELVQAINNGNENIASLIAIGRIMGHVKQGKITLRSSYHYQDLRNKIKNVEIKECNGFLNSEILEKLVSGRFVVDIQNRIEGLDVINKTDDIEPDEDDKSPTWVNFSDVLTGCKETKKFTFNF</sequence>
<protein>
    <submittedName>
        <fullName evidence="1">Uncharacterized protein</fullName>
    </submittedName>
</protein>
<reference evidence="1" key="1">
    <citation type="submission" date="2014-09" db="EMBL/GenBank/DDBJ databases">
        <authorList>
            <person name="Probst J Alexander"/>
        </authorList>
    </citation>
    <scope>NUCLEOTIDE SEQUENCE</scope>
</reference>
<dbReference type="EMBL" id="CCXY01000025">
    <property type="protein sequence ID" value="CEG11140.1"/>
    <property type="molecule type" value="Genomic_DNA"/>
</dbReference>